<dbReference type="EMBL" id="MHKK01000014">
    <property type="protein sequence ID" value="OGY90255.1"/>
    <property type="molecule type" value="Genomic_DNA"/>
</dbReference>
<evidence type="ECO:0000313" key="3">
    <source>
        <dbReference type="Proteomes" id="UP000177817"/>
    </source>
</evidence>
<keyword evidence="1" id="KW-0812">Transmembrane</keyword>
<proteinExistence type="predicted"/>
<evidence type="ECO:0000256" key="1">
    <source>
        <dbReference type="SAM" id="Phobius"/>
    </source>
</evidence>
<dbReference type="AlphaFoldDB" id="A0A1G2BM94"/>
<keyword evidence="1" id="KW-1133">Transmembrane helix</keyword>
<organism evidence="2 3">
    <name type="scientific">Candidatus Komeilibacteria bacterium RIFCSPHIGHO2_01_FULL_52_14</name>
    <dbReference type="NCBI Taxonomy" id="1798549"/>
    <lineage>
        <taxon>Bacteria</taxon>
        <taxon>Candidatus Komeiliibacteriota</taxon>
    </lineage>
</organism>
<evidence type="ECO:0000313" key="2">
    <source>
        <dbReference type="EMBL" id="OGY90255.1"/>
    </source>
</evidence>
<sequence>MPDTTQQNQPIAALTEQVRELTVQVKKLRRRMLYASIYEVLKLILIVGPLIFSLWYFGPQLQQLYRTWSTLMQNANQYSNPSADQQQQMLEQIRAQYPQLFR</sequence>
<accession>A0A1G2BM94</accession>
<gene>
    <name evidence="2" type="ORF">A2677_02500</name>
</gene>
<protein>
    <submittedName>
        <fullName evidence="2">Uncharacterized protein</fullName>
    </submittedName>
</protein>
<feature type="transmembrane region" description="Helical" evidence="1">
    <location>
        <begin position="36"/>
        <end position="57"/>
    </location>
</feature>
<reference evidence="2 3" key="1">
    <citation type="journal article" date="2016" name="Nat. Commun.">
        <title>Thousands of microbial genomes shed light on interconnected biogeochemical processes in an aquifer system.</title>
        <authorList>
            <person name="Anantharaman K."/>
            <person name="Brown C.T."/>
            <person name="Hug L.A."/>
            <person name="Sharon I."/>
            <person name="Castelle C.J."/>
            <person name="Probst A.J."/>
            <person name="Thomas B.C."/>
            <person name="Singh A."/>
            <person name="Wilkins M.J."/>
            <person name="Karaoz U."/>
            <person name="Brodie E.L."/>
            <person name="Williams K.H."/>
            <person name="Hubbard S.S."/>
            <person name="Banfield J.F."/>
        </authorList>
    </citation>
    <scope>NUCLEOTIDE SEQUENCE [LARGE SCALE GENOMIC DNA]</scope>
</reference>
<name>A0A1G2BM94_9BACT</name>
<keyword evidence="1" id="KW-0472">Membrane</keyword>
<comment type="caution">
    <text evidence="2">The sequence shown here is derived from an EMBL/GenBank/DDBJ whole genome shotgun (WGS) entry which is preliminary data.</text>
</comment>
<dbReference type="Proteomes" id="UP000177817">
    <property type="component" value="Unassembled WGS sequence"/>
</dbReference>